<evidence type="ECO:0000313" key="1">
    <source>
        <dbReference type="EMBL" id="GLY64774.1"/>
    </source>
</evidence>
<dbReference type="Proteomes" id="UP001165136">
    <property type="component" value="Unassembled WGS sequence"/>
</dbReference>
<evidence type="ECO:0000313" key="2">
    <source>
        <dbReference type="Proteomes" id="UP001165136"/>
    </source>
</evidence>
<comment type="caution">
    <text evidence="1">The sequence shown here is derived from an EMBL/GenBank/DDBJ whole genome shotgun (WGS) entry which is preliminary data.</text>
</comment>
<keyword evidence="2" id="KW-1185">Reference proteome</keyword>
<accession>A0A9W6QV97</accession>
<dbReference type="EMBL" id="BSTI01000003">
    <property type="protein sequence ID" value="GLY64774.1"/>
    <property type="molecule type" value="Genomic_DNA"/>
</dbReference>
<proteinExistence type="predicted"/>
<name>A0A9W6QV97_9PSEU</name>
<protein>
    <submittedName>
        <fullName evidence="1">Uncharacterized protein</fullName>
    </submittedName>
</protein>
<sequence length="47" mass="5263">MFRPQSEAVLERLGWKPETRIVRLAEGGQGLGFLGYSAVMPWRIAST</sequence>
<gene>
    <name evidence="1" type="ORF">Atai01_13930</name>
</gene>
<dbReference type="AlphaFoldDB" id="A0A9W6QV97"/>
<reference evidence="1" key="1">
    <citation type="submission" date="2023-03" db="EMBL/GenBank/DDBJ databases">
        <title>Amycolatopsis taiwanensis NBRC 103393.</title>
        <authorList>
            <person name="Ichikawa N."/>
            <person name="Sato H."/>
            <person name="Tonouchi N."/>
        </authorList>
    </citation>
    <scope>NUCLEOTIDE SEQUENCE</scope>
    <source>
        <strain evidence="1">NBRC 103393</strain>
    </source>
</reference>
<organism evidence="1 2">
    <name type="scientific">Amycolatopsis taiwanensis</name>
    <dbReference type="NCBI Taxonomy" id="342230"/>
    <lineage>
        <taxon>Bacteria</taxon>
        <taxon>Bacillati</taxon>
        <taxon>Actinomycetota</taxon>
        <taxon>Actinomycetes</taxon>
        <taxon>Pseudonocardiales</taxon>
        <taxon>Pseudonocardiaceae</taxon>
        <taxon>Amycolatopsis</taxon>
    </lineage>
</organism>